<sequence>MLHELGSPPALPTHKTRRTTMGRQIVRTASRYEVSESFVRALTIDDWVFVSNTSGRDYDKQEMSDTVEGQTNQALDNIARSLEAVGSSIDDVVRRVVTIPNPDHAAEVMRIVGERFRNASSTNTVICSPLGGKEYIVEIEVTAYRGISKAETETITI</sequence>
<feature type="region of interest" description="Disordered" evidence="1">
    <location>
        <begin position="1"/>
        <end position="21"/>
    </location>
</feature>
<dbReference type="PANTHER" id="PTHR43857">
    <property type="entry name" value="BLR7761 PROTEIN"/>
    <property type="match status" value="1"/>
</dbReference>
<dbReference type="SUPFAM" id="SSF55298">
    <property type="entry name" value="YjgF-like"/>
    <property type="match status" value="1"/>
</dbReference>
<keyword evidence="3" id="KW-1185">Reference proteome</keyword>
<evidence type="ECO:0000313" key="2">
    <source>
        <dbReference type="EMBL" id="MBW9093046.1"/>
    </source>
</evidence>
<reference evidence="2 3" key="1">
    <citation type="journal article" date="2021" name="MBio">
        <title>Poor Competitiveness of Bradyrhizobium in Pigeon Pea Root Colonization in Indian Soils.</title>
        <authorList>
            <person name="Chalasani D."/>
            <person name="Basu A."/>
            <person name="Pullabhotla S.V.S.R.N."/>
            <person name="Jorrin B."/>
            <person name="Neal A.L."/>
            <person name="Poole P.S."/>
            <person name="Podile A.R."/>
            <person name="Tkacz A."/>
        </authorList>
    </citation>
    <scope>NUCLEOTIDE SEQUENCE [LARGE SCALE GENOMIC DNA]</scope>
    <source>
        <strain evidence="2 3">HU14</strain>
    </source>
</reference>
<organism evidence="2 3">
    <name type="scientific">Microbacterium jejuense</name>
    <dbReference type="NCBI Taxonomy" id="1263637"/>
    <lineage>
        <taxon>Bacteria</taxon>
        <taxon>Bacillati</taxon>
        <taxon>Actinomycetota</taxon>
        <taxon>Actinomycetes</taxon>
        <taxon>Micrococcales</taxon>
        <taxon>Microbacteriaceae</taxon>
        <taxon>Microbacterium</taxon>
    </lineage>
</organism>
<dbReference type="InterPro" id="IPR006175">
    <property type="entry name" value="YjgF/YER057c/UK114"/>
</dbReference>
<dbReference type="EMBL" id="JAEUAW010000003">
    <property type="protein sequence ID" value="MBW9093046.1"/>
    <property type="molecule type" value="Genomic_DNA"/>
</dbReference>
<dbReference type="Gene3D" id="3.30.1330.40">
    <property type="entry name" value="RutC-like"/>
    <property type="match status" value="1"/>
</dbReference>
<comment type="caution">
    <text evidence="2">The sequence shown here is derived from an EMBL/GenBank/DDBJ whole genome shotgun (WGS) entry which is preliminary data.</text>
</comment>
<gene>
    <name evidence="2" type="ORF">JNB62_05070</name>
</gene>
<accession>A0ABS7HJB8</accession>
<dbReference type="InterPro" id="IPR035959">
    <property type="entry name" value="RutC-like_sf"/>
</dbReference>
<dbReference type="Proteomes" id="UP001196843">
    <property type="component" value="Unassembled WGS sequence"/>
</dbReference>
<dbReference type="PANTHER" id="PTHR43857:SF1">
    <property type="entry name" value="YJGH FAMILY PROTEIN"/>
    <property type="match status" value="1"/>
</dbReference>
<evidence type="ECO:0000313" key="3">
    <source>
        <dbReference type="Proteomes" id="UP001196843"/>
    </source>
</evidence>
<dbReference type="RefSeq" id="WP_220299768.1">
    <property type="nucleotide sequence ID" value="NZ_JAEUAW010000003.1"/>
</dbReference>
<name>A0ABS7HJB8_9MICO</name>
<proteinExistence type="predicted"/>
<protein>
    <recommendedName>
        <fullName evidence="4">RidA family protein</fullName>
    </recommendedName>
</protein>
<dbReference type="Pfam" id="PF01042">
    <property type="entry name" value="Ribonuc_L-PSP"/>
    <property type="match status" value="1"/>
</dbReference>
<evidence type="ECO:0008006" key="4">
    <source>
        <dbReference type="Google" id="ProtNLM"/>
    </source>
</evidence>
<evidence type="ECO:0000256" key="1">
    <source>
        <dbReference type="SAM" id="MobiDB-lite"/>
    </source>
</evidence>